<gene>
    <name evidence="10" type="ORF">PAXRUDRAFT_148351</name>
</gene>
<evidence type="ECO:0000313" key="11">
    <source>
        <dbReference type="Proteomes" id="UP000054538"/>
    </source>
</evidence>
<comment type="catalytic activity">
    <reaction evidence="1">
        <text>[E2 ubiquitin-conjugating enzyme]-S-ubiquitinyl-L-cysteine + [acceptor protein]-L-lysine = [E2 ubiquitin-conjugating enzyme]-L-cysteine + [acceptor protein]-N(6)-ubiquitinyl-L-lysine.</text>
        <dbReference type="EC" id="2.3.2.31"/>
    </reaction>
</comment>
<dbReference type="SUPFAM" id="SSF57850">
    <property type="entry name" value="RING/U-box"/>
    <property type="match status" value="2"/>
</dbReference>
<dbReference type="EMBL" id="KN825330">
    <property type="protein sequence ID" value="KIK91952.1"/>
    <property type="molecule type" value="Genomic_DNA"/>
</dbReference>
<dbReference type="OrthoDB" id="9977870at2759"/>
<keyword evidence="4" id="KW-0479">Metal-binding</keyword>
<keyword evidence="11" id="KW-1185">Reference proteome</keyword>
<protein>
    <recommendedName>
        <fullName evidence="2">RBR-type E3 ubiquitin transferase</fullName>
        <ecNumber evidence="2">2.3.2.31</ecNumber>
    </recommendedName>
</protein>
<evidence type="ECO:0000256" key="4">
    <source>
        <dbReference type="ARBA" id="ARBA00022723"/>
    </source>
</evidence>
<sequence>MTSTGINAVESSSEGRVGDTESALLVAELVLDDIAALEVSRKGEKRDDAPLSDEELAIQLQAASIKSFIGLLSDHQFASSIDRALETDASQLTALCNLDEAEHDDHRAAIALEVGQALPPQTPFQRMMEAQRQPERLLREPSPTSQIEACDWNVEPVSEALEDLRIVPTPSTAAPHQFRIECVICGDRVVGTRSFQATCCHYYCRGCLVDLVQTSLRDERLHPLRCCHQELALETVFQFISASLRAQFVDKRIEFATPSPSRVYCPNPRCSRFLGGSGGTKQDLHCEECGAVVCSECKDNVHPGEDCQYNQATLGVKALAAASGWKTCPGCHAIVELNQGCYHITCRCSTQFCYLCSARWRTCGCRQWDEQNLLNDAERRVFNEFGAGEAELRPDIHAERVHDRMEELRHSHECVHHSWRFRHGCGECEECGDFLPVFLMRCTNCQTLACRRCSVNRL</sequence>
<dbReference type="PROSITE" id="PS00518">
    <property type="entry name" value="ZF_RING_1"/>
    <property type="match status" value="1"/>
</dbReference>
<dbReference type="Gene3D" id="3.30.40.10">
    <property type="entry name" value="Zinc/RING finger domain, C3HC4 (zinc finger)"/>
    <property type="match status" value="1"/>
</dbReference>
<accession>A0A0D0D5M0</accession>
<evidence type="ECO:0000259" key="9">
    <source>
        <dbReference type="PROSITE" id="PS51873"/>
    </source>
</evidence>
<reference evidence="10 11" key="1">
    <citation type="submission" date="2014-04" db="EMBL/GenBank/DDBJ databases">
        <authorList>
            <consortium name="DOE Joint Genome Institute"/>
            <person name="Kuo A."/>
            <person name="Kohler A."/>
            <person name="Jargeat P."/>
            <person name="Nagy L.G."/>
            <person name="Floudas D."/>
            <person name="Copeland A."/>
            <person name="Barry K.W."/>
            <person name="Cichocki N."/>
            <person name="Veneault-Fourrey C."/>
            <person name="LaButti K."/>
            <person name="Lindquist E.A."/>
            <person name="Lipzen A."/>
            <person name="Lundell T."/>
            <person name="Morin E."/>
            <person name="Murat C."/>
            <person name="Sun H."/>
            <person name="Tunlid A."/>
            <person name="Henrissat B."/>
            <person name="Grigoriev I.V."/>
            <person name="Hibbett D.S."/>
            <person name="Martin F."/>
            <person name="Nordberg H.P."/>
            <person name="Cantor M.N."/>
            <person name="Hua S.X."/>
        </authorList>
    </citation>
    <scope>NUCLEOTIDE SEQUENCE [LARGE SCALE GENOMIC DNA]</scope>
    <source>
        <strain evidence="10 11">Ve08.2h10</strain>
    </source>
</reference>
<keyword evidence="6" id="KW-0863">Zinc-finger</keyword>
<keyword evidence="7" id="KW-0833">Ubl conjugation pathway</keyword>
<evidence type="ECO:0000256" key="6">
    <source>
        <dbReference type="ARBA" id="ARBA00022771"/>
    </source>
</evidence>
<evidence type="ECO:0000256" key="8">
    <source>
        <dbReference type="ARBA" id="ARBA00022833"/>
    </source>
</evidence>
<dbReference type="InterPro" id="IPR013083">
    <property type="entry name" value="Znf_RING/FYVE/PHD"/>
</dbReference>
<keyword evidence="5" id="KW-0677">Repeat</keyword>
<dbReference type="InParanoid" id="A0A0D0D5M0"/>
<keyword evidence="8" id="KW-0862">Zinc</keyword>
<dbReference type="HOGENOM" id="CLU_022048_7_7_1"/>
<dbReference type="GO" id="GO:0016567">
    <property type="term" value="P:protein ubiquitination"/>
    <property type="evidence" value="ECO:0007669"/>
    <property type="project" value="InterPro"/>
</dbReference>
<evidence type="ECO:0000256" key="2">
    <source>
        <dbReference type="ARBA" id="ARBA00012251"/>
    </source>
</evidence>
<dbReference type="Gene3D" id="1.20.120.1750">
    <property type="match status" value="1"/>
</dbReference>
<proteinExistence type="predicted"/>
<dbReference type="AlphaFoldDB" id="A0A0D0D5M0"/>
<dbReference type="Proteomes" id="UP000054538">
    <property type="component" value="Unassembled WGS sequence"/>
</dbReference>
<organism evidence="10 11">
    <name type="scientific">Paxillus rubicundulus Ve08.2h10</name>
    <dbReference type="NCBI Taxonomy" id="930991"/>
    <lineage>
        <taxon>Eukaryota</taxon>
        <taxon>Fungi</taxon>
        <taxon>Dikarya</taxon>
        <taxon>Basidiomycota</taxon>
        <taxon>Agaricomycotina</taxon>
        <taxon>Agaricomycetes</taxon>
        <taxon>Agaricomycetidae</taxon>
        <taxon>Boletales</taxon>
        <taxon>Paxilineae</taxon>
        <taxon>Paxillaceae</taxon>
        <taxon>Paxillus</taxon>
    </lineage>
</organism>
<evidence type="ECO:0000256" key="1">
    <source>
        <dbReference type="ARBA" id="ARBA00001798"/>
    </source>
</evidence>
<name>A0A0D0D5M0_9AGAM</name>
<dbReference type="InterPro" id="IPR017907">
    <property type="entry name" value="Znf_RING_CS"/>
</dbReference>
<dbReference type="PROSITE" id="PS51873">
    <property type="entry name" value="TRIAD"/>
    <property type="match status" value="1"/>
</dbReference>
<dbReference type="Pfam" id="PF01485">
    <property type="entry name" value="IBR"/>
    <property type="match status" value="2"/>
</dbReference>
<dbReference type="SMART" id="SM00647">
    <property type="entry name" value="IBR"/>
    <property type="match status" value="2"/>
</dbReference>
<dbReference type="GO" id="GO:0061630">
    <property type="term" value="F:ubiquitin protein ligase activity"/>
    <property type="evidence" value="ECO:0007669"/>
    <property type="project" value="UniProtKB-EC"/>
</dbReference>
<evidence type="ECO:0000256" key="5">
    <source>
        <dbReference type="ARBA" id="ARBA00022737"/>
    </source>
</evidence>
<dbReference type="STRING" id="930991.A0A0D0D5M0"/>
<dbReference type="PANTHER" id="PTHR11685">
    <property type="entry name" value="RBR FAMILY RING FINGER AND IBR DOMAIN-CONTAINING"/>
    <property type="match status" value="1"/>
</dbReference>
<dbReference type="InterPro" id="IPR031127">
    <property type="entry name" value="E3_UB_ligase_RBR"/>
</dbReference>
<dbReference type="CDD" id="cd22584">
    <property type="entry name" value="Rcat_RBR_unk"/>
    <property type="match status" value="1"/>
</dbReference>
<evidence type="ECO:0000313" key="10">
    <source>
        <dbReference type="EMBL" id="KIK91952.1"/>
    </source>
</evidence>
<reference evidence="11" key="2">
    <citation type="submission" date="2015-01" db="EMBL/GenBank/DDBJ databases">
        <title>Evolutionary Origins and Diversification of the Mycorrhizal Mutualists.</title>
        <authorList>
            <consortium name="DOE Joint Genome Institute"/>
            <consortium name="Mycorrhizal Genomics Consortium"/>
            <person name="Kohler A."/>
            <person name="Kuo A."/>
            <person name="Nagy L.G."/>
            <person name="Floudas D."/>
            <person name="Copeland A."/>
            <person name="Barry K.W."/>
            <person name="Cichocki N."/>
            <person name="Veneault-Fourrey C."/>
            <person name="LaButti K."/>
            <person name="Lindquist E.A."/>
            <person name="Lipzen A."/>
            <person name="Lundell T."/>
            <person name="Morin E."/>
            <person name="Murat C."/>
            <person name="Riley R."/>
            <person name="Ohm R."/>
            <person name="Sun H."/>
            <person name="Tunlid A."/>
            <person name="Henrissat B."/>
            <person name="Grigoriev I.V."/>
            <person name="Hibbett D.S."/>
            <person name="Martin F."/>
        </authorList>
    </citation>
    <scope>NUCLEOTIDE SEQUENCE [LARGE SCALE GENOMIC DNA]</scope>
    <source>
        <strain evidence="11">Ve08.2h10</strain>
    </source>
</reference>
<dbReference type="GO" id="GO:0008270">
    <property type="term" value="F:zinc ion binding"/>
    <property type="evidence" value="ECO:0007669"/>
    <property type="project" value="UniProtKB-KW"/>
</dbReference>
<evidence type="ECO:0000256" key="3">
    <source>
        <dbReference type="ARBA" id="ARBA00022679"/>
    </source>
</evidence>
<keyword evidence="3" id="KW-0808">Transferase</keyword>
<feature type="domain" description="RING-type" evidence="9">
    <location>
        <begin position="178"/>
        <end position="369"/>
    </location>
</feature>
<dbReference type="EC" id="2.3.2.31" evidence="2"/>
<dbReference type="InterPro" id="IPR044066">
    <property type="entry name" value="TRIAD_supradom"/>
</dbReference>
<dbReference type="CDD" id="cd20335">
    <property type="entry name" value="BRcat_RBR"/>
    <property type="match status" value="1"/>
</dbReference>
<evidence type="ECO:0000256" key="7">
    <source>
        <dbReference type="ARBA" id="ARBA00022786"/>
    </source>
</evidence>
<dbReference type="InterPro" id="IPR002867">
    <property type="entry name" value="IBR_dom"/>
</dbReference>